<gene>
    <name evidence="2" type="primary">novR</name>
    <name evidence="2" type="ORF">A0H81_10802</name>
</gene>
<accession>A0A1C7LWZ6</accession>
<dbReference type="PANTHER" id="PTHR10672">
    <property type="entry name" value="ADDUCIN"/>
    <property type="match status" value="1"/>
</dbReference>
<protein>
    <submittedName>
        <fullName evidence="2">Decarboxylase NovR</fullName>
    </submittedName>
</protein>
<dbReference type="GO" id="GO:0051015">
    <property type="term" value="F:actin filament binding"/>
    <property type="evidence" value="ECO:0007669"/>
    <property type="project" value="TreeGrafter"/>
</dbReference>
<name>A0A1C7LWZ6_GRIFR</name>
<dbReference type="SUPFAM" id="SSF53639">
    <property type="entry name" value="AraD/HMP-PK domain-like"/>
    <property type="match status" value="1"/>
</dbReference>
<dbReference type="SMART" id="SM01007">
    <property type="entry name" value="Aldolase_II"/>
    <property type="match status" value="1"/>
</dbReference>
<dbReference type="Proteomes" id="UP000092993">
    <property type="component" value="Unassembled WGS sequence"/>
</dbReference>
<dbReference type="Gene3D" id="3.40.225.10">
    <property type="entry name" value="Class II aldolase/adducin N-terminal domain"/>
    <property type="match status" value="1"/>
</dbReference>
<dbReference type="GO" id="GO:0005856">
    <property type="term" value="C:cytoskeleton"/>
    <property type="evidence" value="ECO:0007669"/>
    <property type="project" value="TreeGrafter"/>
</dbReference>
<dbReference type="OMA" id="EAVFWFV"/>
<dbReference type="PANTHER" id="PTHR10672:SF39">
    <property type="entry name" value="CLASS II ALDOLASE_ADDUCIN N-TERMINAL DOMAIN-CONTAINING PROTEIN"/>
    <property type="match status" value="1"/>
</dbReference>
<dbReference type="InterPro" id="IPR051017">
    <property type="entry name" value="Aldolase-II_Adducin_sf"/>
</dbReference>
<comment type="caution">
    <text evidence="2">The sequence shown here is derived from an EMBL/GenBank/DDBJ whole genome shotgun (WGS) entry which is preliminary data.</text>
</comment>
<dbReference type="AlphaFoldDB" id="A0A1C7LWZ6"/>
<proteinExistence type="predicted"/>
<feature type="domain" description="Class II aldolase/adducin N-terminal" evidence="1">
    <location>
        <begin position="22"/>
        <end position="205"/>
    </location>
</feature>
<dbReference type="OrthoDB" id="3238794at2759"/>
<dbReference type="NCBIfam" id="NF004855">
    <property type="entry name" value="PRK06208.1"/>
    <property type="match status" value="1"/>
</dbReference>
<dbReference type="InterPro" id="IPR001303">
    <property type="entry name" value="Aldolase_II/adducin_N"/>
</dbReference>
<evidence type="ECO:0000313" key="3">
    <source>
        <dbReference type="Proteomes" id="UP000092993"/>
    </source>
</evidence>
<dbReference type="EMBL" id="LUGG01000018">
    <property type="protein sequence ID" value="OBZ69213.1"/>
    <property type="molecule type" value="Genomic_DNA"/>
</dbReference>
<dbReference type="STRING" id="5627.A0A1C7LWZ6"/>
<reference evidence="2 3" key="1">
    <citation type="submission" date="2016-03" db="EMBL/GenBank/DDBJ databases">
        <title>Whole genome sequencing of Grifola frondosa 9006-11.</title>
        <authorList>
            <person name="Min B."/>
            <person name="Park H."/>
            <person name="Kim J.-G."/>
            <person name="Cho H."/>
            <person name="Oh Y.-L."/>
            <person name="Kong W.-S."/>
            <person name="Choi I.-G."/>
        </authorList>
    </citation>
    <scope>NUCLEOTIDE SEQUENCE [LARGE SCALE GENOMIC DNA]</scope>
    <source>
        <strain evidence="2 3">9006-11</strain>
    </source>
</reference>
<organism evidence="2 3">
    <name type="scientific">Grifola frondosa</name>
    <name type="common">Maitake</name>
    <name type="synonym">Polyporus frondosus</name>
    <dbReference type="NCBI Taxonomy" id="5627"/>
    <lineage>
        <taxon>Eukaryota</taxon>
        <taxon>Fungi</taxon>
        <taxon>Dikarya</taxon>
        <taxon>Basidiomycota</taxon>
        <taxon>Agaricomycotina</taxon>
        <taxon>Agaricomycetes</taxon>
        <taxon>Polyporales</taxon>
        <taxon>Grifolaceae</taxon>
        <taxon>Grifola</taxon>
    </lineage>
</organism>
<sequence>MGHLPRPPTFDSKLEEREFLKFRLAQALRIFGKLGYDEGVAGHITVRDTIRPDCFWVNPFGLHFTLIQPKHLLFVDHDGNIQEESGPIRALNKAAFMIHSAIHAARPDVNCAAHSHSVYGRAFATLGRELDMITQDSCAFYKDHAVYKQYGGVVLDADEGQRIVEALGSKKAVILQNHGILVATNSVEATVHFYIALEKSCQVQLLADAAAAGRGQMTTRISSEEAAITRNVVGTPYGGWFSGLPQFQALEAQEGVVFQFGK</sequence>
<dbReference type="InterPro" id="IPR036409">
    <property type="entry name" value="Aldolase_II/adducin_N_sf"/>
</dbReference>
<dbReference type="FunFam" id="3.40.225.10:FF:000009">
    <property type="entry name" value="Class II aldolase/adducin N-terminal"/>
    <property type="match status" value="1"/>
</dbReference>
<dbReference type="Pfam" id="PF00596">
    <property type="entry name" value="Aldolase_II"/>
    <property type="match status" value="1"/>
</dbReference>
<evidence type="ECO:0000259" key="1">
    <source>
        <dbReference type="SMART" id="SM01007"/>
    </source>
</evidence>
<keyword evidence="3" id="KW-1185">Reference proteome</keyword>
<evidence type="ECO:0000313" key="2">
    <source>
        <dbReference type="EMBL" id="OBZ69213.1"/>
    </source>
</evidence>